<dbReference type="PANTHER" id="PTHR43537:SF45">
    <property type="entry name" value="GNTR FAMILY REGULATORY PROTEIN"/>
    <property type="match status" value="1"/>
</dbReference>
<dbReference type="PANTHER" id="PTHR43537">
    <property type="entry name" value="TRANSCRIPTIONAL REGULATOR, GNTR FAMILY"/>
    <property type="match status" value="1"/>
</dbReference>
<evidence type="ECO:0000256" key="3">
    <source>
        <dbReference type="ARBA" id="ARBA00023163"/>
    </source>
</evidence>
<organism evidence="5 6">
    <name type="scientific">Saccharopolyspora erythraea</name>
    <name type="common">Streptomyces erythraeus</name>
    <dbReference type="NCBI Taxonomy" id="1836"/>
    <lineage>
        <taxon>Bacteria</taxon>
        <taxon>Bacillati</taxon>
        <taxon>Actinomycetota</taxon>
        <taxon>Actinomycetes</taxon>
        <taxon>Pseudonocardiales</taxon>
        <taxon>Pseudonocardiaceae</taxon>
        <taxon>Saccharopolyspora</taxon>
    </lineage>
</organism>
<dbReference type="Gene3D" id="1.10.10.10">
    <property type="entry name" value="Winged helix-like DNA-binding domain superfamily/Winged helix DNA-binding domain"/>
    <property type="match status" value="1"/>
</dbReference>
<sequence length="225" mass="25364">MSFPSLVQRSLGDRVAHELRVRIIGGELPRGTRLVEDVLAEQFDVSRGPIRDAYRQLEAEGLLESRRRGVFVTGLTEDDVDELYMLRESLETLAMSLAMRRAEPGGWDRAQECVDEMANAAQRRDVRTFARADLEFHTELYRLSGHRRLRAVWEQYLPTIAVVLDVTNAQDVDLHPAAEAHADLLRLARNGPEEEALTNLRAHLLGARNRLRAAIGTTQRSATAD</sequence>
<dbReference type="PROSITE" id="PS50949">
    <property type="entry name" value="HTH_GNTR"/>
    <property type="match status" value="1"/>
</dbReference>
<dbReference type="SMART" id="SM00345">
    <property type="entry name" value="HTH_GNTR"/>
    <property type="match status" value="1"/>
</dbReference>
<evidence type="ECO:0000256" key="1">
    <source>
        <dbReference type="ARBA" id="ARBA00023015"/>
    </source>
</evidence>
<dbReference type="EMBL" id="BAAAGS010000013">
    <property type="protein sequence ID" value="GAA0524512.1"/>
    <property type="molecule type" value="Genomic_DNA"/>
</dbReference>
<dbReference type="Pfam" id="PF00392">
    <property type="entry name" value="GntR"/>
    <property type="match status" value="1"/>
</dbReference>
<keyword evidence="1" id="KW-0805">Transcription regulation</keyword>
<dbReference type="PRINTS" id="PR00035">
    <property type="entry name" value="HTHGNTR"/>
</dbReference>
<dbReference type="InterPro" id="IPR036388">
    <property type="entry name" value="WH-like_DNA-bd_sf"/>
</dbReference>
<evidence type="ECO:0000313" key="5">
    <source>
        <dbReference type="EMBL" id="GAA0524512.1"/>
    </source>
</evidence>
<dbReference type="Proteomes" id="UP001500729">
    <property type="component" value="Unassembled WGS sequence"/>
</dbReference>
<name>A0ABN1CSN8_SACER</name>
<gene>
    <name evidence="5" type="ORF">GCM10009533_24830</name>
</gene>
<dbReference type="SMART" id="SM00895">
    <property type="entry name" value="FCD"/>
    <property type="match status" value="1"/>
</dbReference>
<evidence type="ECO:0000259" key="4">
    <source>
        <dbReference type="PROSITE" id="PS50949"/>
    </source>
</evidence>
<dbReference type="SUPFAM" id="SSF48008">
    <property type="entry name" value="GntR ligand-binding domain-like"/>
    <property type="match status" value="1"/>
</dbReference>
<keyword evidence="6" id="KW-1185">Reference proteome</keyword>
<evidence type="ECO:0000256" key="2">
    <source>
        <dbReference type="ARBA" id="ARBA00023125"/>
    </source>
</evidence>
<feature type="domain" description="HTH gntR-type" evidence="4">
    <location>
        <begin position="9"/>
        <end position="75"/>
    </location>
</feature>
<dbReference type="Gene3D" id="1.20.120.530">
    <property type="entry name" value="GntR ligand-binding domain-like"/>
    <property type="match status" value="1"/>
</dbReference>
<dbReference type="InterPro" id="IPR011711">
    <property type="entry name" value="GntR_C"/>
</dbReference>
<protein>
    <submittedName>
        <fullName evidence="5">GntR family transcriptional regulator</fullName>
    </submittedName>
</protein>
<dbReference type="Pfam" id="PF07729">
    <property type="entry name" value="FCD"/>
    <property type="match status" value="1"/>
</dbReference>
<keyword evidence="2" id="KW-0238">DNA-binding</keyword>
<dbReference type="RefSeq" id="WP_009943521.1">
    <property type="nucleotide sequence ID" value="NZ_BAAAGS010000013.1"/>
</dbReference>
<dbReference type="InterPro" id="IPR008920">
    <property type="entry name" value="TF_FadR/GntR_C"/>
</dbReference>
<reference evidence="5 6" key="1">
    <citation type="journal article" date="2019" name="Int. J. Syst. Evol. Microbiol.">
        <title>The Global Catalogue of Microorganisms (GCM) 10K type strain sequencing project: providing services to taxonomists for standard genome sequencing and annotation.</title>
        <authorList>
            <consortium name="The Broad Institute Genomics Platform"/>
            <consortium name="The Broad Institute Genome Sequencing Center for Infectious Disease"/>
            <person name="Wu L."/>
            <person name="Ma J."/>
        </authorList>
    </citation>
    <scope>NUCLEOTIDE SEQUENCE [LARGE SCALE GENOMIC DNA]</scope>
    <source>
        <strain evidence="5 6">JCM 10303</strain>
    </source>
</reference>
<dbReference type="SUPFAM" id="SSF46785">
    <property type="entry name" value="Winged helix' DNA-binding domain"/>
    <property type="match status" value="1"/>
</dbReference>
<dbReference type="InterPro" id="IPR000524">
    <property type="entry name" value="Tscrpt_reg_HTH_GntR"/>
</dbReference>
<keyword evidence="3" id="KW-0804">Transcription</keyword>
<accession>A0ABN1CSN8</accession>
<proteinExistence type="predicted"/>
<dbReference type="InterPro" id="IPR036390">
    <property type="entry name" value="WH_DNA-bd_sf"/>
</dbReference>
<comment type="caution">
    <text evidence="5">The sequence shown here is derived from an EMBL/GenBank/DDBJ whole genome shotgun (WGS) entry which is preliminary data.</text>
</comment>
<dbReference type="CDD" id="cd07377">
    <property type="entry name" value="WHTH_GntR"/>
    <property type="match status" value="1"/>
</dbReference>
<evidence type="ECO:0000313" key="6">
    <source>
        <dbReference type="Proteomes" id="UP001500729"/>
    </source>
</evidence>